<evidence type="ECO:0000313" key="6">
    <source>
        <dbReference type="EMBL" id="KAF2657602.1"/>
    </source>
</evidence>
<dbReference type="PANTHER" id="PTHR31465">
    <property type="entry name" value="PROTEIN RTA1-RELATED"/>
    <property type="match status" value="1"/>
</dbReference>
<evidence type="ECO:0000256" key="4">
    <source>
        <dbReference type="ARBA" id="ARBA00023136"/>
    </source>
</evidence>
<feature type="transmembrane region" description="Helical" evidence="5">
    <location>
        <begin position="12"/>
        <end position="32"/>
    </location>
</feature>
<protein>
    <submittedName>
        <fullName evidence="6">RTA1 like protein</fullName>
    </submittedName>
</protein>
<feature type="transmembrane region" description="Helical" evidence="5">
    <location>
        <begin position="75"/>
        <end position="97"/>
    </location>
</feature>
<dbReference type="Pfam" id="PF04479">
    <property type="entry name" value="RTA1"/>
    <property type="match status" value="1"/>
</dbReference>
<reference evidence="6" key="1">
    <citation type="journal article" date="2020" name="Stud. Mycol.">
        <title>101 Dothideomycetes genomes: a test case for predicting lifestyles and emergence of pathogens.</title>
        <authorList>
            <person name="Haridas S."/>
            <person name="Albert R."/>
            <person name="Binder M."/>
            <person name="Bloem J."/>
            <person name="Labutti K."/>
            <person name="Salamov A."/>
            <person name="Andreopoulos B."/>
            <person name="Baker S."/>
            <person name="Barry K."/>
            <person name="Bills G."/>
            <person name="Bluhm B."/>
            <person name="Cannon C."/>
            <person name="Castanera R."/>
            <person name="Culley D."/>
            <person name="Daum C."/>
            <person name="Ezra D."/>
            <person name="Gonzalez J."/>
            <person name="Henrissat B."/>
            <person name="Kuo A."/>
            <person name="Liang C."/>
            <person name="Lipzen A."/>
            <person name="Lutzoni F."/>
            <person name="Magnuson J."/>
            <person name="Mondo S."/>
            <person name="Nolan M."/>
            <person name="Ohm R."/>
            <person name="Pangilinan J."/>
            <person name="Park H.-J."/>
            <person name="Ramirez L."/>
            <person name="Alfaro M."/>
            <person name="Sun H."/>
            <person name="Tritt A."/>
            <person name="Yoshinaga Y."/>
            <person name="Zwiers L.-H."/>
            <person name="Turgeon B."/>
            <person name="Goodwin S."/>
            <person name="Spatafora J."/>
            <person name="Crous P."/>
            <person name="Grigoriev I."/>
        </authorList>
    </citation>
    <scope>NUCLEOTIDE SEQUENCE</scope>
    <source>
        <strain evidence="6">CBS 122681</strain>
    </source>
</reference>
<evidence type="ECO:0000256" key="2">
    <source>
        <dbReference type="ARBA" id="ARBA00022692"/>
    </source>
</evidence>
<keyword evidence="7" id="KW-1185">Reference proteome</keyword>
<keyword evidence="4 5" id="KW-0472">Membrane</keyword>
<dbReference type="OrthoDB" id="3358017at2759"/>
<evidence type="ECO:0000256" key="1">
    <source>
        <dbReference type="ARBA" id="ARBA00004141"/>
    </source>
</evidence>
<dbReference type="Proteomes" id="UP000799324">
    <property type="component" value="Unassembled WGS sequence"/>
</dbReference>
<evidence type="ECO:0000256" key="5">
    <source>
        <dbReference type="SAM" id="Phobius"/>
    </source>
</evidence>
<keyword evidence="3 5" id="KW-1133">Transmembrane helix</keyword>
<dbReference type="EMBL" id="MU004323">
    <property type="protein sequence ID" value="KAF2657602.1"/>
    <property type="molecule type" value="Genomic_DNA"/>
</dbReference>
<dbReference type="PANTHER" id="PTHR31465:SF35">
    <property type="entry name" value="RTA1 DOMAIN PROTEIN-RELATED"/>
    <property type="match status" value="1"/>
</dbReference>
<dbReference type="GO" id="GO:0016020">
    <property type="term" value="C:membrane"/>
    <property type="evidence" value="ECO:0007669"/>
    <property type="project" value="UniProtKB-SubCell"/>
</dbReference>
<organism evidence="6 7">
    <name type="scientific">Lophiostoma macrostomum CBS 122681</name>
    <dbReference type="NCBI Taxonomy" id="1314788"/>
    <lineage>
        <taxon>Eukaryota</taxon>
        <taxon>Fungi</taxon>
        <taxon>Dikarya</taxon>
        <taxon>Ascomycota</taxon>
        <taxon>Pezizomycotina</taxon>
        <taxon>Dothideomycetes</taxon>
        <taxon>Pleosporomycetidae</taxon>
        <taxon>Pleosporales</taxon>
        <taxon>Lophiostomataceae</taxon>
        <taxon>Lophiostoma</taxon>
    </lineage>
</organism>
<sequence>MAGPVEYKLWSYNPSVAGGAIACLVFALLTGLHTWRLFRNRTWFCIPFVIGGLFETVGYAGRAAAHNNTISKTPYIIQSVLILIAPILFAASIYMILGRLITRTDSASLSMIRPRLVTKIFVAGDVICFFVQSGGAGMLVQAKDQDGVQLGENIILGGLVLQILVFMVFVVVAGTWHRRLEAYQMSRGVARVAELPWQRYMTLLYAASACIAIRNTCRVVEYAMGREGYLITHEWPLYLYDFLPMAIVLVTCVVWYDPNIKPGKKQDVEIGLRQ</sequence>
<keyword evidence="2 5" id="KW-0812">Transmembrane</keyword>
<name>A0A6A6TD67_9PLEO</name>
<comment type="subcellular location">
    <subcellularLocation>
        <location evidence="1">Membrane</location>
        <topology evidence="1">Multi-pass membrane protein</topology>
    </subcellularLocation>
</comment>
<feature type="transmembrane region" description="Helical" evidence="5">
    <location>
        <begin position="235"/>
        <end position="256"/>
    </location>
</feature>
<gene>
    <name evidence="6" type="ORF">K491DRAFT_703310</name>
</gene>
<evidence type="ECO:0000313" key="7">
    <source>
        <dbReference type="Proteomes" id="UP000799324"/>
    </source>
</evidence>
<feature type="transmembrane region" description="Helical" evidence="5">
    <location>
        <begin position="117"/>
        <end position="142"/>
    </location>
</feature>
<dbReference type="InterPro" id="IPR007568">
    <property type="entry name" value="RTA1"/>
</dbReference>
<feature type="transmembrane region" description="Helical" evidence="5">
    <location>
        <begin position="44"/>
        <end position="63"/>
    </location>
</feature>
<proteinExistence type="predicted"/>
<accession>A0A6A6TD67</accession>
<evidence type="ECO:0000256" key="3">
    <source>
        <dbReference type="ARBA" id="ARBA00022989"/>
    </source>
</evidence>
<feature type="transmembrane region" description="Helical" evidence="5">
    <location>
        <begin position="154"/>
        <end position="176"/>
    </location>
</feature>
<feature type="transmembrane region" description="Helical" evidence="5">
    <location>
        <begin position="197"/>
        <end position="215"/>
    </location>
</feature>
<dbReference type="AlphaFoldDB" id="A0A6A6TD67"/>